<keyword evidence="1" id="KW-0732">Signal</keyword>
<dbReference type="Proteomes" id="UP000663860">
    <property type="component" value="Unassembled WGS sequence"/>
</dbReference>
<feature type="signal peptide" evidence="1">
    <location>
        <begin position="1"/>
        <end position="23"/>
    </location>
</feature>
<evidence type="ECO:0000313" key="2">
    <source>
        <dbReference type="EMBL" id="CAF1284802.1"/>
    </source>
</evidence>
<dbReference type="AlphaFoldDB" id="A0A819JZY9"/>
<protein>
    <submittedName>
        <fullName evidence="4">Uncharacterized protein</fullName>
    </submittedName>
</protein>
<gene>
    <name evidence="2" type="ORF">IZO911_LOCUS33174</name>
    <name evidence="4" type="ORF">KXQ929_LOCUS24844</name>
    <name evidence="3" type="ORF">OXD698_LOCUS12911</name>
</gene>
<sequence>MVLIQWHFYFYFSLNFLLYRAAAVYSIQCCTGDDNTCSSKPVDCPSNICFKLVINKVTEERGCLDDLIKLLNFANKDSRTFNNENGLTSGSSNDQCHKLGAHANSISVSKSVWSYIVQIWSSTNGLRLFINDNLVASRVSQATNYTGSAVSNLITLANGLNSVTTCNASQVGSYTPYVDDMDEFQVYSRELSADDNYTLYTK</sequence>
<feature type="chain" id="PRO_5036415582" evidence="1">
    <location>
        <begin position="24"/>
        <end position="202"/>
    </location>
</feature>
<evidence type="ECO:0000313" key="3">
    <source>
        <dbReference type="EMBL" id="CAF3710279.1"/>
    </source>
</evidence>
<dbReference type="Gene3D" id="2.60.120.200">
    <property type="match status" value="1"/>
</dbReference>
<dbReference type="EMBL" id="CAJOAZ010000767">
    <property type="protein sequence ID" value="CAF3710279.1"/>
    <property type="molecule type" value="Genomic_DNA"/>
</dbReference>
<evidence type="ECO:0000313" key="4">
    <source>
        <dbReference type="EMBL" id="CAF3937762.1"/>
    </source>
</evidence>
<proteinExistence type="predicted"/>
<organism evidence="4 5">
    <name type="scientific">Adineta steineri</name>
    <dbReference type="NCBI Taxonomy" id="433720"/>
    <lineage>
        <taxon>Eukaryota</taxon>
        <taxon>Metazoa</taxon>
        <taxon>Spiralia</taxon>
        <taxon>Gnathifera</taxon>
        <taxon>Rotifera</taxon>
        <taxon>Eurotatoria</taxon>
        <taxon>Bdelloidea</taxon>
        <taxon>Adinetida</taxon>
        <taxon>Adinetidae</taxon>
        <taxon>Adineta</taxon>
    </lineage>
</organism>
<comment type="caution">
    <text evidence="4">The sequence shown here is derived from an EMBL/GenBank/DDBJ whole genome shotgun (WGS) entry which is preliminary data.</text>
</comment>
<dbReference type="InterPro" id="IPR013320">
    <property type="entry name" value="ConA-like_dom_sf"/>
</dbReference>
<dbReference type="SUPFAM" id="SSF49899">
    <property type="entry name" value="Concanavalin A-like lectins/glucanases"/>
    <property type="match status" value="1"/>
</dbReference>
<dbReference type="Proteomes" id="UP000663844">
    <property type="component" value="Unassembled WGS sequence"/>
</dbReference>
<dbReference type="Proteomes" id="UP000663868">
    <property type="component" value="Unassembled WGS sequence"/>
</dbReference>
<accession>A0A819JZY9</accession>
<evidence type="ECO:0000256" key="1">
    <source>
        <dbReference type="SAM" id="SignalP"/>
    </source>
</evidence>
<name>A0A819JZY9_9BILA</name>
<dbReference type="EMBL" id="CAJNOE010000599">
    <property type="protein sequence ID" value="CAF1284802.1"/>
    <property type="molecule type" value="Genomic_DNA"/>
</dbReference>
<reference evidence="4" key="1">
    <citation type="submission" date="2021-02" db="EMBL/GenBank/DDBJ databases">
        <authorList>
            <person name="Nowell W R."/>
        </authorList>
    </citation>
    <scope>NUCLEOTIDE SEQUENCE</scope>
</reference>
<dbReference type="EMBL" id="CAJOBB010002098">
    <property type="protein sequence ID" value="CAF3937762.1"/>
    <property type="molecule type" value="Genomic_DNA"/>
</dbReference>
<evidence type="ECO:0000313" key="5">
    <source>
        <dbReference type="Proteomes" id="UP000663868"/>
    </source>
</evidence>